<dbReference type="GO" id="GO:0008768">
    <property type="term" value="F:UDP-sugar diphosphatase activity"/>
    <property type="evidence" value="ECO:0007669"/>
    <property type="project" value="TreeGrafter"/>
</dbReference>
<keyword evidence="2" id="KW-0378">Hydrolase</keyword>
<dbReference type="EC" id="3.-.-.-" evidence="2"/>
<dbReference type="Gene3D" id="3.90.780.10">
    <property type="entry name" value="5'-Nucleotidase, C-terminal domain"/>
    <property type="match status" value="1"/>
</dbReference>
<dbReference type="InterPro" id="IPR036907">
    <property type="entry name" value="5'-Nucleotdase_C_sf"/>
</dbReference>
<evidence type="ECO:0000259" key="1">
    <source>
        <dbReference type="Pfam" id="PF02872"/>
    </source>
</evidence>
<comment type="caution">
    <text evidence="2">The sequence shown here is derived from an EMBL/GenBank/DDBJ whole genome shotgun (WGS) entry which is preliminary data.</text>
</comment>
<accession>A0A176RUQ4</accession>
<dbReference type="Proteomes" id="UP000076962">
    <property type="component" value="Unassembled WGS sequence"/>
</dbReference>
<evidence type="ECO:0000313" key="2">
    <source>
        <dbReference type="EMBL" id="OAD19492.1"/>
    </source>
</evidence>
<dbReference type="InterPro" id="IPR006179">
    <property type="entry name" value="5_nucleotidase/apyrase"/>
</dbReference>
<reference evidence="2 3" key="1">
    <citation type="submission" date="2016-05" db="EMBL/GenBank/DDBJ databases">
        <title>Single-cell genome of chain-forming Candidatus Thiomargarita nelsonii and comparison to other large sulfur-oxidizing bacteria.</title>
        <authorList>
            <person name="Winkel M."/>
            <person name="Salman V."/>
            <person name="Woyke T."/>
            <person name="Schulz-Vogt H."/>
            <person name="Richter M."/>
            <person name="Flood B."/>
            <person name="Bailey J."/>
            <person name="Amann R."/>
            <person name="Mussmann M."/>
        </authorList>
    </citation>
    <scope>NUCLEOTIDE SEQUENCE [LARGE SCALE GENOMIC DNA]</scope>
    <source>
        <strain evidence="2 3">THI036</strain>
    </source>
</reference>
<gene>
    <name evidence="2" type="ORF">THIOM_004869</name>
</gene>
<dbReference type="GO" id="GO:0030288">
    <property type="term" value="C:outer membrane-bounded periplasmic space"/>
    <property type="evidence" value="ECO:0007669"/>
    <property type="project" value="TreeGrafter"/>
</dbReference>
<feature type="domain" description="5'-Nucleotidase C-terminal" evidence="1">
    <location>
        <begin position="100"/>
        <end position="245"/>
    </location>
</feature>
<dbReference type="PANTHER" id="PTHR11575:SF24">
    <property type="entry name" value="5'-NUCLEOTIDASE"/>
    <property type="match status" value="1"/>
</dbReference>
<dbReference type="EMBL" id="LUTY01002782">
    <property type="protein sequence ID" value="OAD19492.1"/>
    <property type="molecule type" value="Genomic_DNA"/>
</dbReference>
<sequence length="287" mass="31880">MKTCSGKPILLVGNTFQQRNAAGERELVDAETQANIEAIIVNNPNIDIVADDPIVAAQLAEYTSQLEKFSKEVIGQAAEDLLHIRIPCTQELGVELPNGSHIATLVAEAFFQQLKSRNYNPDLVIQNAGGIRNSIFKGDITIETVYTLLSFTNTIYLLELTGAEVKQLLEDALSHHFDNGGSDGSFPYAANIRYTIEINRQFMERVTSLEIKDDNGNWMPIDLNKIYRVGTCSFIAHGKDGFATFGKVLKERGGIDTYFDYAESFVNYVKMVGTLIRPNIGITYIDE</sequence>
<keyword evidence="3" id="KW-1185">Reference proteome</keyword>
<organism evidence="2 3">
    <name type="scientific">Candidatus Thiomargarita nelsonii</name>
    <dbReference type="NCBI Taxonomy" id="1003181"/>
    <lineage>
        <taxon>Bacteria</taxon>
        <taxon>Pseudomonadati</taxon>
        <taxon>Pseudomonadota</taxon>
        <taxon>Gammaproteobacteria</taxon>
        <taxon>Thiotrichales</taxon>
        <taxon>Thiotrichaceae</taxon>
        <taxon>Thiomargarita</taxon>
    </lineage>
</organism>
<dbReference type="GO" id="GO:0008253">
    <property type="term" value="F:5'-nucleotidase activity"/>
    <property type="evidence" value="ECO:0007669"/>
    <property type="project" value="TreeGrafter"/>
</dbReference>
<dbReference type="GO" id="GO:0009166">
    <property type="term" value="P:nucleotide catabolic process"/>
    <property type="evidence" value="ECO:0007669"/>
    <property type="project" value="InterPro"/>
</dbReference>
<dbReference type="PANTHER" id="PTHR11575">
    <property type="entry name" value="5'-NUCLEOTIDASE-RELATED"/>
    <property type="match status" value="1"/>
</dbReference>
<dbReference type="AlphaFoldDB" id="A0A176RUQ4"/>
<protein>
    <submittedName>
        <fullName evidence="2">Protein containing 5'-Nucleotidase</fullName>
        <ecNumber evidence="2">3.-.-.-</ecNumber>
    </submittedName>
</protein>
<evidence type="ECO:0000313" key="3">
    <source>
        <dbReference type="Proteomes" id="UP000076962"/>
    </source>
</evidence>
<dbReference type="SUPFAM" id="SSF55816">
    <property type="entry name" value="5'-nucleotidase (syn. UDP-sugar hydrolase), C-terminal domain"/>
    <property type="match status" value="1"/>
</dbReference>
<proteinExistence type="predicted"/>
<dbReference type="PRINTS" id="PR01607">
    <property type="entry name" value="APYRASEFAMLY"/>
</dbReference>
<dbReference type="InterPro" id="IPR008334">
    <property type="entry name" value="5'-Nucleotdase_C"/>
</dbReference>
<name>A0A176RUQ4_9GAMM</name>
<dbReference type="Pfam" id="PF02872">
    <property type="entry name" value="5_nucleotid_C"/>
    <property type="match status" value="1"/>
</dbReference>